<dbReference type="SUPFAM" id="SSF53901">
    <property type="entry name" value="Thiolase-like"/>
    <property type="match status" value="2"/>
</dbReference>
<proteinExistence type="predicted"/>
<dbReference type="Pfam" id="PF00108">
    <property type="entry name" value="Thiolase_N"/>
    <property type="match status" value="1"/>
</dbReference>
<dbReference type="EMBL" id="JBHMBS010000017">
    <property type="protein sequence ID" value="MFB9679699.1"/>
    <property type="molecule type" value="Genomic_DNA"/>
</dbReference>
<dbReference type="InterPro" id="IPR016039">
    <property type="entry name" value="Thiolase-like"/>
</dbReference>
<evidence type="ECO:0000259" key="1">
    <source>
        <dbReference type="Pfam" id="PF00108"/>
    </source>
</evidence>
<dbReference type="PIRSF" id="PIRSF000429">
    <property type="entry name" value="Ac-CoA_Ac_transf"/>
    <property type="match status" value="1"/>
</dbReference>
<gene>
    <name evidence="3" type="ORF">ACFFRH_29805</name>
</gene>
<dbReference type="CDD" id="cd00829">
    <property type="entry name" value="SCP-x_thiolase"/>
    <property type="match status" value="1"/>
</dbReference>
<keyword evidence="4" id="KW-1185">Reference proteome</keyword>
<protein>
    <submittedName>
        <fullName evidence="3">Acetyl-CoA acetyltransferase</fullName>
    </submittedName>
</protein>
<dbReference type="InterPro" id="IPR020616">
    <property type="entry name" value="Thiolase_N"/>
</dbReference>
<accession>A0ABV5TKQ5</accession>
<sequence>MPDAVWILGGHQSDFARNWSRAGQGFAELTGEVVRGTLDDAGLAPSDVDVIHVGNAFGQLFTGQGQLGGMPATVEPELWEVPAARHEAACASGGVAALAAMADIESGRYDCALVLGLELERTVPGDLAAGHLGAAAWVGHEGQDAKFVWPHMFSALADEYDRRYGLDDAHLRAVAELNFRNARANPNAQTRGWTFTEASFTADDEANPVVEGRLRRTDCSQITDGGAGVVLVGERFLSRHPGLAREGRLARVLGWGHRTVGLPLAMKLERSRDEPYALPHVRNAVLDAFSRAGVGGVDDLDGIETHDCFTMSQYAAIDHFGITGPGESWKAIENGDLEIGGRIPVNPSGGLIGGGHPVGATGVRMLLDAARQVTGRAGDYQVEGARRFGTLNIGGSTTTTVSFVVGAE</sequence>
<dbReference type="PANTHER" id="PTHR42870">
    <property type="entry name" value="ACETYL-COA C-ACETYLTRANSFERASE"/>
    <property type="match status" value="1"/>
</dbReference>
<feature type="domain" description="Thiolase C-terminal" evidence="2">
    <location>
        <begin position="276"/>
        <end position="406"/>
    </location>
</feature>
<evidence type="ECO:0000313" key="3">
    <source>
        <dbReference type="EMBL" id="MFB9679699.1"/>
    </source>
</evidence>
<reference evidence="3 4" key="1">
    <citation type="submission" date="2024-09" db="EMBL/GenBank/DDBJ databases">
        <authorList>
            <person name="Sun Q."/>
            <person name="Mori K."/>
        </authorList>
    </citation>
    <scope>NUCLEOTIDE SEQUENCE [LARGE SCALE GENOMIC DNA]</scope>
    <source>
        <strain evidence="3 4">JCM 3028</strain>
    </source>
</reference>
<dbReference type="InterPro" id="IPR055140">
    <property type="entry name" value="Thiolase_C_2"/>
</dbReference>
<dbReference type="RefSeq" id="WP_344746881.1">
    <property type="nucleotide sequence ID" value="NZ_BAAAWW010000108.1"/>
</dbReference>
<evidence type="ECO:0000259" key="2">
    <source>
        <dbReference type="Pfam" id="PF22691"/>
    </source>
</evidence>
<evidence type="ECO:0000313" key="4">
    <source>
        <dbReference type="Proteomes" id="UP001589610"/>
    </source>
</evidence>
<organism evidence="3 4">
    <name type="scientific">Streptosporangium vulgare</name>
    <dbReference type="NCBI Taxonomy" id="46190"/>
    <lineage>
        <taxon>Bacteria</taxon>
        <taxon>Bacillati</taxon>
        <taxon>Actinomycetota</taxon>
        <taxon>Actinomycetes</taxon>
        <taxon>Streptosporangiales</taxon>
        <taxon>Streptosporangiaceae</taxon>
        <taxon>Streptosporangium</taxon>
    </lineage>
</organism>
<dbReference type="InterPro" id="IPR002155">
    <property type="entry name" value="Thiolase"/>
</dbReference>
<comment type="caution">
    <text evidence="3">The sequence shown here is derived from an EMBL/GenBank/DDBJ whole genome shotgun (WGS) entry which is preliminary data.</text>
</comment>
<dbReference type="PANTHER" id="PTHR42870:SF1">
    <property type="entry name" value="NON-SPECIFIC LIPID-TRANSFER PROTEIN-LIKE 2"/>
    <property type="match status" value="1"/>
</dbReference>
<feature type="domain" description="Thiolase N-terminal" evidence="1">
    <location>
        <begin position="20"/>
        <end position="234"/>
    </location>
</feature>
<dbReference type="Gene3D" id="3.40.47.10">
    <property type="match status" value="1"/>
</dbReference>
<name>A0ABV5TKQ5_9ACTN</name>
<dbReference type="Pfam" id="PF22691">
    <property type="entry name" value="Thiolase_C_1"/>
    <property type="match status" value="1"/>
</dbReference>
<dbReference type="Proteomes" id="UP001589610">
    <property type="component" value="Unassembled WGS sequence"/>
</dbReference>
<dbReference type="NCBIfam" id="NF004936">
    <property type="entry name" value="PRK06289.1"/>
    <property type="match status" value="1"/>
</dbReference>